<evidence type="ECO:0000313" key="5">
    <source>
        <dbReference type="EMBL" id="BBB15775.1"/>
    </source>
</evidence>
<evidence type="ECO:0000256" key="2">
    <source>
        <dbReference type="ARBA" id="ARBA00023043"/>
    </source>
</evidence>
<gene>
    <name evidence="5" type="ORF">RVIR1_13280</name>
</gene>
<dbReference type="SMART" id="SM00248">
    <property type="entry name" value="ANK"/>
    <property type="match status" value="3"/>
</dbReference>
<dbReference type="Pfam" id="PF00023">
    <property type="entry name" value="Ank"/>
    <property type="match status" value="2"/>
</dbReference>
<dbReference type="Gene3D" id="1.25.40.20">
    <property type="entry name" value="Ankyrin repeat-containing domain"/>
    <property type="match status" value="2"/>
</dbReference>
<dbReference type="PROSITE" id="PS50088">
    <property type="entry name" value="ANK_REPEAT"/>
    <property type="match status" value="3"/>
</dbReference>
<dbReference type="Pfam" id="PF13857">
    <property type="entry name" value="Ank_5"/>
    <property type="match status" value="1"/>
</dbReference>
<feature type="repeat" description="ANK" evidence="3">
    <location>
        <begin position="1219"/>
        <end position="1251"/>
    </location>
</feature>
<dbReference type="PROSITE" id="PS50297">
    <property type="entry name" value="ANK_REP_REGION"/>
    <property type="match status" value="3"/>
</dbReference>
<accession>A0A2Z5UX83</accession>
<evidence type="ECO:0000313" key="6">
    <source>
        <dbReference type="Proteomes" id="UP000282483"/>
    </source>
</evidence>
<proteinExistence type="predicted"/>
<dbReference type="InterPro" id="IPR027417">
    <property type="entry name" value="P-loop_NTPase"/>
</dbReference>
<dbReference type="PANTHER" id="PTHR24171:SF10">
    <property type="entry name" value="ANKYRIN REPEAT DOMAIN-CONTAINING PROTEIN 29-LIKE"/>
    <property type="match status" value="1"/>
</dbReference>
<feature type="repeat" description="ANK" evidence="3">
    <location>
        <begin position="60"/>
        <end position="92"/>
    </location>
</feature>
<sequence>MPLKVLDRRKRFAANNIEIAKLFTAIREHGTGMPPKDKIKKIINLLRQISNINDVDSNDFNNTPLHVAAQKGHKAIVELLIKKNAGVTIRNTQGKTAIDLANELALTHLDKPAILQLLQRINPPLSLSHLNRQSAVKTETHAAGGLKHSLHGALYQLKLHMLFLKRGLEFGYSFRLAVEWDAAEKFDDLVFQYMDSNKKKYRFLQAKHKLDETKKIGIGDLLTKEKNGEFNLEKYFVSYLKITNNPAFNGEFEDFIICTNSNLDLDRSVTGQVKFKPMSSGKNKGKQILVNKITDPDAFFIDGGSRYKLQISDELIAHLENSQEVIKEIQGKKVDLKAEINEFLDKLVLAVNQPNEKTLSQIITRKLGEQFNLIDADFIYDHFEKELLAWMKEKGKEGAEGTFFTLQQGNDFFSFVNEKIAKLKISGPTAIYNKKLKDFGVVFNDNSLQDINNFLRQDNKQILNVLASGETRLSAIKVNQAVSNQPLYHRDDSYIFVPLNKLLYLQQTVLNAFQSSTTGNLLIVICKNGIDNLSDLYANLKTIIKENTNKKLILITEGRHYLTDNFIAGTELTGKVQEISEQFSSFSELTTESQTQLLKRSVNFQGSVISLSAVVGTQESLIDGKLLAQLVDNGAEILIGPSIPQLSEEEKTCFLERTFSQVEKEGRFVEIADKVAVIVGRAGMEKSIVLTYLANREKETYPHRWVIKLDLKQYNVALSKENFDHYSLEKAIDFLIRPMDLNYFDKALLKKGFYETNRVSLFFDRFESISAHQDKMIQLLKLLNRDHLAKLWITTRPYIYQKLERALSVSAYKLNPLLPDEPKEFLKKFFEYKLSDANTQRLTLSVNKFYEALVEKLSMAEKILSVPHQLKIAAEALQTKFKEFYNHPQTKFLLPNDYDLLDLYEEYFKTKFDVYSKDIEQTIRPSEKLQFSEFIKKRTYLAFYTLFGSEKLEFFYPGKMDDVTQLIRTMENGGGYVGVVDNIINGTPQFSDRSFAEYLAAKALVLFIHKNINHITASQRQFLQKAIYDPNSEHLRNFFNCVLTKDSELHRLIYQGDIAEIKQRVANRQLYVNTKDSSDRSALSLAASAGEDEIVEFLLAQGASVFQVDKVFQWTPLAFADATYGNGHNRLASLKIIDNLLEYGSDKKHLHSIRDFFYDTANRFDYESAAELLREIVQAGHMDLLHASLKFFDDAMLNHHKEEYSEFISGKLLADYDKNENTLLHYASDGGYETIVFYLLEKGSDPTIKNKYGKSSIDLVIEKLNQVSNEEQKQAYKNIINKQLDTLYSQIAVFYQQSIFLLDLDSRPDQKMQYYQQLLADVFIQLDEQQIKQQIKRLCRKSVKSTSLSDLQKKVYGDIAVKLIKISSSSIRENIRQWLLSKISSKQTSEFSQQLQAYERLVAEININDEPSAKRRRVERLMRSQNSFNKFTRLVKRFFPSEVSLFKALSQAELLHADVFRKQHLKTAGHCLQLTYGFSELILRGEEARYANNLQTLSELEERIIHRLPLSRREEQERAEFLVALQQFETQDRLPSWRKESTSSVKLEALINSIAAIEKDFAIHLSLKGGNKNPGHMLAIYRRGQIYTYFDSNIGYLSQIHDQRNFLNFVQASMRTVYDIKPQQTLLMEHYSPLTVLQATPLSQPFISERTRLSLQDQQGKLQLNGQAISRIQLYDLQLNYHEAGNLNLPGRLIDAETIPNLESWNRLKQENKLTISTSASLENLKYCLKSKSLPQGEIAIMNAIHWYGGTADQQHKFTDLLAFANQLSHQPLTDLHHYELDKQLVSAGEKHLREMKQKNPLKKKFTECWRTTTFC</sequence>
<dbReference type="Gene3D" id="3.40.50.300">
    <property type="entry name" value="P-loop containing nucleotide triphosphate hydrolases"/>
    <property type="match status" value="1"/>
</dbReference>
<dbReference type="PANTHER" id="PTHR24171">
    <property type="entry name" value="ANKYRIN REPEAT DOMAIN-CONTAINING PROTEIN 39-RELATED"/>
    <property type="match status" value="1"/>
</dbReference>
<keyword evidence="4" id="KW-0175">Coiled coil</keyword>
<keyword evidence="1" id="KW-0677">Repeat</keyword>
<dbReference type="Proteomes" id="UP000282483">
    <property type="component" value="Chromosome"/>
</dbReference>
<reference evidence="5 6" key="1">
    <citation type="submission" date="2017-03" db="EMBL/GenBank/DDBJ databases">
        <title>The genome sequence of Candidatus Rickettsiella viridis.</title>
        <authorList>
            <person name="Nikoh N."/>
            <person name="Tsuchida T."/>
            <person name="Yamaguchi K."/>
            <person name="Maeda T."/>
            <person name="Shigenobu S."/>
            <person name="Fukatsu T."/>
        </authorList>
    </citation>
    <scope>NUCLEOTIDE SEQUENCE [LARGE SCALE GENOMIC DNA]</scope>
    <source>
        <strain evidence="5 6">Ap-RA04</strain>
    </source>
</reference>
<dbReference type="InterPro" id="IPR002110">
    <property type="entry name" value="Ankyrin_rpt"/>
</dbReference>
<feature type="coiled-coil region" evidence="4">
    <location>
        <begin position="319"/>
        <end position="346"/>
    </location>
</feature>
<dbReference type="SUPFAM" id="SSF48403">
    <property type="entry name" value="Ankyrin repeat"/>
    <property type="match status" value="2"/>
</dbReference>
<dbReference type="InterPro" id="IPR036770">
    <property type="entry name" value="Ankyrin_rpt-contain_sf"/>
</dbReference>
<dbReference type="RefSeq" id="WP_126323308.1">
    <property type="nucleotide sequence ID" value="NZ_AP018005.1"/>
</dbReference>
<evidence type="ECO:0000256" key="1">
    <source>
        <dbReference type="ARBA" id="ARBA00022737"/>
    </source>
</evidence>
<dbReference type="KEGG" id="rvi:RVIR1_13280"/>
<evidence type="ECO:0000256" key="3">
    <source>
        <dbReference type="PROSITE-ProRule" id="PRU00023"/>
    </source>
</evidence>
<keyword evidence="6" id="KW-1185">Reference proteome</keyword>
<organism evidence="5 6">
    <name type="scientific">Candidatus Rickettsiella viridis</name>
    <dbReference type="NCBI Taxonomy" id="676208"/>
    <lineage>
        <taxon>Bacteria</taxon>
        <taxon>Pseudomonadati</taxon>
        <taxon>Pseudomonadota</taxon>
        <taxon>Gammaproteobacteria</taxon>
        <taxon>Legionellales</taxon>
        <taxon>Coxiellaceae</taxon>
        <taxon>Rickettsiella</taxon>
    </lineage>
</organism>
<feature type="repeat" description="ANK" evidence="3">
    <location>
        <begin position="1078"/>
        <end position="1110"/>
    </location>
</feature>
<name>A0A2Z5UX83_9COXI</name>
<dbReference type="EMBL" id="AP018005">
    <property type="protein sequence ID" value="BBB15775.1"/>
    <property type="molecule type" value="Genomic_DNA"/>
</dbReference>
<evidence type="ECO:0000256" key="4">
    <source>
        <dbReference type="SAM" id="Coils"/>
    </source>
</evidence>
<dbReference type="OrthoDB" id="5632076at2"/>
<protein>
    <submittedName>
        <fullName evidence="5">Ankyrin repeat domain protein</fullName>
    </submittedName>
</protein>
<keyword evidence="2 3" id="KW-0040">ANK repeat</keyword>